<dbReference type="EMBL" id="CP069102">
    <property type="protein sequence ID" value="QSS49131.1"/>
    <property type="molecule type" value="Genomic_DNA"/>
</dbReference>
<protein>
    <submittedName>
        <fullName evidence="2">Uncharacterized protein</fullName>
    </submittedName>
</protein>
<dbReference type="AlphaFoldDB" id="A0A8A1L6P3"/>
<evidence type="ECO:0000313" key="3">
    <source>
        <dbReference type="Proteomes" id="UP000663419"/>
    </source>
</evidence>
<proteinExistence type="predicted"/>
<name>A0A8A1L6P3_AJEC8</name>
<organism evidence="2 3">
    <name type="scientific">Ajellomyces capsulatus (strain H88)</name>
    <name type="common">Darling's disease fungus</name>
    <name type="synonym">Histoplasma capsulatum</name>
    <dbReference type="NCBI Taxonomy" id="544711"/>
    <lineage>
        <taxon>Eukaryota</taxon>
        <taxon>Fungi</taxon>
        <taxon>Dikarya</taxon>
        <taxon>Ascomycota</taxon>
        <taxon>Pezizomycotina</taxon>
        <taxon>Eurotiomycetes</taxon>
        <taxon>Eurotiomycetidae</taxon>
        <taxon>Onygenales</taxon>
        <taxon>Ajellomycetaceae</taxon>
        <taxon>Histoplasma</taxon>
    </lineage>
</organism>
<reference evidence="2" key="1">
    <citation type="submission" date="2021-01" db="EMBL/GenBank/DDBJ databases">
        <title>Chromosome-level genome assembly of a human fungal pathogen reveals clustering of transcriptionally co-regulated genes.</title>
        <authorList>
            <person name="Voorhies M."/>
            <person name="Cohen S."/>
            <person name="Shea T.P."/>
            <person name="Petrus S."/>
            <person name="Munoz J.F."/>
            <person name="Poplawski S."/>
            <person name="Goldman W.E."/>
            <person name="Michael T."/>
            <person name="Cuomo C.A."/>
            <person name="Sil A."/>
            <person name="Beyhan S."/>
        </authorList>
    </citation>
    <scope>NUCLEOTIDE SEQUENCE</scope>
    <source>
        <strain evidence="2">H88</strain>
    </source>
</reference>
<gene>
    <name evidence="2" type="ORF">I7I53_09402</name>
</gene>
<dbReference type="VEuPathDB" id="FungiDB:I7I53_09402"/>
<feature type="region of interest" description="Disordered" evidence="1">
    <location>
        <begin position="1"/>
        <end position="39"/>
    </location>
</feature>
<feature type="compositionally biased region" description="Basic residues" evidence="1">
    <location>
        <begin position="1"/>
        <end position="18"/>
    </location>
</feature>
<accession>A0A8A1L6P3</accession>
<dbReference type="Proteomes" id="UP000663419">
    <property type="component" value="Chromosome 1"/>
</dbReference>
<evidence type="ECO:0000313" key="2">
    <source>
        <dbReference type="EMBL" id="QSS49131.1"/>
    </source>
</evidence>
<evidence type="ECO:0000256" key="1">
    <source>
        <dbReference type="SAM" id="MobiDB-lite"/>
    </source>
</evidence>
<sequence length="95" mass="10807">MRIKTKHMTKGNHWRNNRPVRNGSNKATHTQRTRERERERYRHLVRTVVSASLGPWVPVSRCPSQDRNECSPPCQLSLFTSSTLSSLPPVGPSSA</sequence>